<sequence length="993" mass="116287">MNKYETYDKYVIRKPLFSYDILFNDKEETKNIEDVVKELIDNDTFVSSIYWSSPDLYELIISYRENRLKEDKVPRLLHTLKKYVIRSSTRCTPYGTMAGIALQHIGNATETEPIARKAQIDMDFLAEIKSHIENNENIRKKLRYKANNTLAKIPGQYRYQEPVKSGTEEKYQLSSLEINEYLEQVSGIPHFMKYSEIKKLFSEDFGDAEISGFLDELIDIKFLVSELQLTLTSDNISNIKKVLNDLHTEDIPEAKFYLQIFNEVEHCISLIEQTPVSYLPLSEIAKIKNLAQSIGIDKTHFFHVDLKHSSESNFELDEKTLRNINTSISVLHTLGTGNSAHNDLETFKNNFNIKYESREVLLVEVLDSEFGIGFPAAPQIGNFKGNALIEGLADKISSKKNEETFNLDFLLDLIEKEKKEIINLEKVDLKLEDSVLKTQNMCIIGSPYEQGFFLQNVGISGAYSILGRFALMDEKIKDFCEEIHQREKQDSSEIIFAEVIYIPEKRTANITRRPRFSEYEIPIFANSSDHDKQILLNDIMISVKGGGVILRSKKLNKRIIPRLSNAHNFYNSESAAYKFLCAIQSQHQGNINLNINYSKTKKRFFPRINYQNIVLHRASWLLYESDINQIKRAEKPLLELKKLLQRWNVSKFVVLVQGDNELFLDTTNDAYLLLLIDELKNNQSIQLSEWMKPVGDKKYNEQIVLPLENKRFKPSYTYKPEPEKETLIQRSFAPGSEWLYLKMYCNSNVSDYLLANEVTPLLDHLIDEKMIKSAFFIRYTDPHYHLRLRLNLCDKKLYAEVLQKLYDSLDPYFQSEMIWNLQIDSYQRELERYDPEYIEDTEMAFYHDSLLLLNLLKNVNFVENEDVRLFAAVKNVDGWLSLFGLSLQEKLDFCKAMENEFLKEFSSELKTHINSKFRLLKDNLYSFFTAFEFEQEFNQRNLEIEKLKLCKEKLSSYIHMSINRWFPSEQRALELMTYSFATKYYSRILSQTR</sequence>
<evidence type="ECO:0000313" key="3">
    <source>
        <dbReference type="EMBL" id="SIS62347.1"/>
    </source>
</evidence>
<dbReference type="InterPro" id="IPR023809">
    <property type="entry name" value="Thiopep_bacteriocin_synth_dom"/>
</dbReference>
<dbReference type="Pfam" id="PF04738">
    <property type="entry name" value="Lant_dehydr_N"/>
    <property type="match status" value="1"/>
</dbReference>
<dbReference type="Proteomes" id="UP000186106">
    <property type="component" value="Unassembled WGS sequence"/>
</dbReference>
<dbReference type="NCBIfam" id="TIGR03891">
    <property type="entry name" value="thiopep_ocin"/>
    <property type="match status" value="1"/>
</dbReference>
<gene>
    <name evidence="3" type="ORF">SAMN05421768_1158</name>
</gene>
<dbReference type="STRING" id="112234.SAMN05421768_1158"/>
<accession>A0A1N7KLA3</accession>
<evidence type="ECO:0000259" key="1">
    <source>
        <dbReference type="Pfam" id="PF04738"/>
    </source>
</evidence>
<protein>
    <submittedName>
        <fullName evidence="3">Thiopeptide-type bacteriocin biosynthesis domain-containing protein</fullName>
    </submittedName>
</protein>
<dbReference type="AlphaFoldDB" id="A0A1N7KLA3"/>
<evidence type="ECO:0000313" key="4">
    <source>
        <dbReference type="Proteomes" id="UP000186106"/>
    </source>
</evidence>
<name>A0A1N7KLA3_9FLAO</name>
<feature type="domain" description="Lantibiotic dehydratase N-terminal" evidence="1">
    <location>
        <begin position="44"/>
        <end position="675"/>
    </location>
</feature>
<dbReference type="Pfam" id="PF14028">
    <property type="entry name" value="Lant_dehydr_C"/>
    <property type="match status" value="1"/>
</dbReference>
<reference evidence="3 4" key="1">
    <citation type="submission" date="2017-01" db="EMBL/GenBank/DDBJ databases">
        <authorList>
            <person name="Mah S.A."/>
            <person name="Swanson W.J."/>
            <person name="Moy G.W."/>
            <person name="Vacquier V.D."/>
        </authorList>
    </citation>
    <scope>NUCLEOTIDE SEQUENCE [LARGE SCALE GENOMIC DNA]</scope>
    <source>
        <strain evidence="3 4">DSM 16927</strain>
    </source>
</reference>
<dbReference type="EMBL" id="FTNZ01000015">
    <property type="protein sequence ID" value="SIS62347.1"/>
    <property type="molecule type" value="Genomic_DNA"/>
</dbReference>
<evidence type="ECO:0000259" key="2">
    <source>
        <dbReference type="Pfam" id="PF14028"/>
    </source>
</evidence>
<dbReference type="InterPro" id="IPR006827">
    <property type="entry name" value="Lant_deHydtase_N"/>
</dbReference>
<organism evidence="3 4">
    <name type="scientific">Chryseobacterium joostei</name>
    <dbReference type="NCBI Taxonomy" id="112234"/>
    <lineage>
        <taxon>Bacteria</taxon>
        <taxon>Pseudomonadati</taxon>
        <taxon>Bacteroidota</taxon>
        <taxon>Flavobacteriia</taxon>
        <taxon>Flavobacteriales</taxon>
        <taxon>Weeksellaceae</taxon>
        <taxon>Chryseobacterium group</taxon>
        <taxon>Chryseobacterium</taxon>
    </lineage>
</organism>
<proteinExistence type="predicted"/>
<dbReference type="RefSeq" id="WP_076357675.1">
    <property type="nucleotide sequence ID" value="NZ_FTNZ01000015.1"/>
</dbReference>
<feature type="domain" description="Thiopeptide-type bacteriocin biosynthesis" evidence="2">
    <location>
        <begin position="738"/>
        <end position="985"/>
    </location>
</feature>